<dbReference type="Pfam" id="PF01041">
    <property type="entry name" value="DegT_DnrJ_EryC1"/>
    <property type="match status" value="1"/>
</dbReference>
<dbReference type="InterPro" id="IPR015421">
    <property type="entry name" value="PyrdxlP-dep_Trfase_major"/>
</dbReference>
<dbReference type="AlphaFoldDB" id="A0AAJ4ZJI1"/>
<dbReference type="PIRSF" id="PIRSF000390">
    <property type="entry name" value="PLP_StrS"/>
    <property type="match status" value="1"/>
</dbReference>
<gene>
    <name evidence="6" type="primary">arnB_1</name>
    <name evidence="6" type="ORF">NCTC10894_00987</name>
</gene>
<protein>
    <submittedName>
        <fullName evidence="6">UDP-4-amino-4-deoxy-L-arabinose--oxoglutarate aminotransferase</fullName>
        <ecNumber evidence="6">2.6.1.87</ecNumber>
    </submittedName>
</protein>
<dbReference type="GO" id="GO:0000271">
    <property type="term" value="P:polysaccharide biosynthetic process"/>
    <property type="evidence" value="ECO:0007669"/>
    <property type="project" value="TreeGrafter"/>
</dbReference>
<evidence type="ECO:0000256" key="3">
    <source>
        <dbReference type="PIRSR" id="PIRSR000390-1"/>
    </source>
</evidence>
<dbReference type="EC" id="2.6.1.87" evidence="6"/>
<dbReference type="RefSeq" id="WP_062737520.1">
    <property type="nucleotide sequence ID" value="NZ_BAAAEC010000008.1"/>
</dbReference>
<feature type="active site" description="Proton acceptor" evidence="3">
    <location>
        <position position="186"/>
    </location>
</feature>
<evidence type="ECO:0000256" key="4">
    <source>
        <dbReference type="PIRSR" id="PIRSR000390-2"/>
    </source>
</evidence>
<dbReference type="CDD" id="cd00616">
    <property type="entry name" value="AHBA_syn"/>
    <property type="match status" value="1"/>
</dbReference>
<dbReference type="Gene3D" id="3.40.640.10">
    <property type="entry name" value="Type I PLP-dependent aspartate aminotransferase-like (Major domain)"/>
    <property type="match status" value="1"/>
</dbReference>
<accession>A0AAJ4ZJI1</accession>
<evidence type="ECO:0000313" key="7">
    <source>
        <dbReference type="Proteomes" id="UP000255008"/>
    </source>
</evidence>
<reference evidence="6 7" key="1">
    <citation type="submission" date="2018-06" db="EMBL/GenBank/DDBJ databases">
        <authorList>
            <consortium name="Pathogen Informatics"/>
            <person name="Doyle S."/>
        </authorList>
    </citation>
    <scope>NUCLEOTIDE SEQUENCE [LARGE SCALE GENOMIC DNA]</scope>
    <source>
        <strain evidence="6 7">NCTC10894</strain>
    </source>
</reference>
<dbReference type="PANTHER" id="PTHR30244">
    <property type="entry name" value="TRANSAMINASE"/>
    <property type="match status" value="1"/>
</dbReference>
<sequence>MNIPFLDLKAINLSHRLQLEAAFEKVLHSGWYILGQEVTAFEQEFAQYCGVMHAIGVSNGLDALHLILRAYGIGTGDEVIVPANTYIATWLAVTYAGAKPVPVEPVEGTYNIDPACIERAITPRTRAIMPVHLYGQPADMGAIMSIASKYGLKVIEDAAQSHGAVFQGHRAGNLGHAAGFSFYPGKNLGALGDAGAITTNDDELADKVRLLLNYGSRKKYHNEIRGFNCRLDELQAAFLRVKLPHLDAENARRQSIAEQYQTAFRETELLLPEIHPFATSVWHLYVVRHPNREKLLQSLNEKGIGTMIHYPIPPHLQDAYRDLNYGLGSLPITERIHEQVLSLPMGPTMTDEQVQTVIVAVKSSLK</sequence>
<name>A0AAJ4ZJI1_9RALS</name>
<dbReference type="GO" id="GO:0099620">
    <property type="term" value="F:UDP-4-amino-4-deoxy-L-arabinose aminotransferase"/>
    <property type="evidence" value="ECO:0007669"/>
    <property type="project" value="UniProtKB-EC"/>
</dbReference>
<feature type="modified residue" description="N6-(pyridoxal phosphate)lysine" evidence="4">
    <location>
        <position position="186"/>
    </location>
</feature>
<dbReference type="Proteomes" id="UP000255008">
    <property type="component" value="Unassembled WGS sequence"/>
</dbReference>
<comment type="caution">
    <text evidence="6">The sequence shown here is derived from an EMBL/GenBank/DDBJ whole genome shotgun (WGS) entry which is preliminary data.</text>
</comment>
<evidence type="ECO:0000313" key="6">
    <source>
        <dbReference type="EMBL" id="SUD96648.1"/>
    </source>
</evidence>
<keyword evidence="6" id="KW-0032">Aminotransferase</keyword>
<dbReference type="InterPro" id="IPR015422">
    <property type="entry name" value="PyrdxlP-dep_Trfase_small"/>
</dbReference>
<keyword evidence="6" id="KW-0808">Transferase</keyword>
<evidence type="ECO:0000256" key="1">
    <source>
        <dbReference type="ARBA" id="ARBA00022898"/>
    </source>
</evidence>
<dbReference type="InterPro" id="IPR015424">
    <property type="entry name" value="PyrdxlP-dep_Trfase"/>
</dbReference>
<dbReference type="Gene3D" id="3.90.1150.10">
    <property type="entry name" value="Aspartate Aminotransferase, domain 1"/>
    <property type="match status" value="1"/>
</dbReference>
<dbReference type="InterPro" id="IPR000653">
    <property type="entry name" value="DegT/StrS_aminotransferase"/>
</dbReference>
<dbReference type="GO" id="GO:0030170">
    <property type="term" value="F:pyridoxal phosphate binding"/>
    <property type="evidence" value="ECO:0007669"/>
    <property type="project" value="UniProtKB-ARBA"/>
</dbReference>
<evidence type="ECO:0000256" key="2">
    <source>
        <dbReference type="ARBA" id="ARBA00037999"/>
    </source>
</evidence>
<keyword evidence="1 4" id="KW-0663">Pyridoxal phosphate</keyword>
<evidence type="ECO:0000256" key="5">
    <source>
        <dbReference type="RuleBase" id="RU004508"/>
    </source>
</evidence>
<dbReference type="SUPFAM" id="SSF53383">
    <property type="entry name" value="PLP-dependent transferases"/>
    <property type="match status" value="1"/>
</dbReference>
<dbReference type="FunFam" id="3.40.640.10:FF:000089">
    <property type="entry name" value="Aminotransferase, DegT/DnrJ/EryC1/StrS family"/>
    <property type="match status" value="1"/>
</dbReference>
<organism evidence="6 7">
    <name type="scientific">Ralstonia mannitolilytica</name>
    <dbReference type="NCBI Taxonomy" id="105219"/>
    <lineage>
        <taxon>Bacteria</taxon>
        <taxon>Pseudomonadati</taxon>
        <taxon>Pseudomonadota</taxon>
        <taxon>Betaproteobacteria</taxon>
        <taxon>Burkholderiales</taxon>
        <taxon>Burkholderiaceae</taxon>
        <taxon>Ralstonia</taxon>
    </lineage>
</organism>
<dbReference type="PANTHER" id="PTHR30244:SF36">
    <property type="entry name" value="3-OXO-GLUCOSE-6-PHOSPHATE:GLUTAMATE AMINOTRANSFERASE"/>
    <property type="match status" value="1"/>
</dbReference>
<comment type="similarity">
    <text evidence="2 5">Belongs to the DegT/DnrJ/EryC1 family.</text>
</comment>
<proteinExistence type="inferred from homology"/>
<dbReference type="EMBL" id="UGVE01000001">
    <property type="protein sequence ID" value="SUD96648.1"/>
    <property type="molecule type" value="Genomic_DNA"/>
</dbReference>